<reference evidence="2" key="1">
    <citation type="journal article" date="2024" name="Proc. Natl. Acad. Sci. U.S.A.">
        <title>Extraordinary preservation of gene collinearity over three hundred million years revealed in homosporous lycophytes.</title>
        <authorList>
            <person name="Li C."/>
            <person name="Wickell D."/>
            <person name="Kuo L.Y."/>
            <person name="Chen X."/>
            <person name="Nie B."/>
            <person name="Liao X."/>
            <person name="Peng D."/>
            <person name="Ji J."/>
            <person name="Jenkins J."/>
            <person name="Williams M."/>
            <person name="Shu S."/>
            <person name="Plott C."/>
            <person name="Barry K."/>
            <person name="Rajasekar S."/>
            <person name="Grimwood J."/>
            <person name="Han X."/>
            <person name="Sun S."/>
            <person name="Hou Z."/>
            <person name="He W."/>
            <person name="Dai G."/>
            <person name="Sun C."/>
            <person name="Schmutz J."/>
            <person name="Leebens-Mack J.H."/>
            <person name="Li F.W."/>
            <person name="Wang L."/>
        </authorList>
    </citation>
    <scope>NUCLEOTIDE SEQUENCE [LARGE SCALE GENOMIC DNA]</scope>
    <source>
        <strain evidence="2">cv. PW_Plant_1</strain>
    </source>
</reference>
<name>A0ACC2A9T9_DIPCM</name>
<protein>
    <submittedName>
        <fullName evidence="1">Uncharacterized protein</fullName>
    </submittedName>
</protein>
<gene>
    <name evidence="1" type="ORF">O6H91_23G039100</name>
</gene>
<evidence type="ECO:0000313" key="1">
    <source>
        <dbReference type="EMBL" id="KAJ7514319.1"/>
    </source>
</evidence>
<comment type="caution">
    <text evidence="1">The sequence shown here is derived from an EMBL/GenBank/DDBJ whole genome shotgun (WGS) entry which is preliminary data.</text>
</comment>
<proteinExistence type="predicted"/>
<keyword evidence="2" id="KW-1185">Reference proteome</keyword>
<accession>A0ACC2A9T9</accession>
<organism evidence="1 2">
    <name type="scientific">Diphasiastrum complanatum</name>
    <name type="common">Issler's clubmoss</name>
    <name type="synonym">Lycopodium complanatum</name>
    <dbReference type="NCBI Taxonomy" id="34168"/>
    <lineage>
        <taxon>Eukaryota</taxon>
        <taxon>Viridiplantae</taxon>
        <taxon>Streptophyta</taxon>
        <taxon>Embryophyta</taxon>
        <taxon>Tracheophyta</taxon>
        <taxon>Lycopodiopsida</taxon>
        <taxon>Lycopodiales</taxon>
        <taxon>Lycopodiaceae</taxon>
        <taxon>Lycopodioideae</taxon>
        <taxon>Diphasiastrum</taxon>
    </lineage>
</organism>
<dbReference type="Proteomes" id="UP001162992">
    <property type="component" value="Chromosome 23"/>
</dbReference>
<evidence type="ECO:0000313" key="2">
    <source>
        <dbReference type="Proteomes" id="UP001162992"/>
    </source>
</evidence>
<dbReference type="EMBL" id="CM055114">
    <property type="protein sequence ID" value="KAJ7514319.1"/>
    <property type="molecule type" value="Genomic_DNA"/>
</dbReference>
<sequence>MARALKYLFVAYRYVVSMTDTFVCAHNSNLCFPALFQFGDSLSDTGNAAAIFPLALTLVLNPPYGQKAFHPPTGRFSDGFLVIDYLGENRNKSNDCLCGYELRCAQHLGIPLLSPYLRSVGANYRQGVDFAFAGATVLNASFYSQQKVATFVPFSLQDEYGWYLKFQRDADAVSKSFAALLPDGTSIYAQALYVVGEMGGNDYTILRLSGSSPSTILQTVPAVVDYIGQTIQNLYASGARKFLVPNIPILGCTPLYLTLFGPTSQNYDEYGCLSDDEKITALHNNLLTSAVKDLSTQLPGALIIVADYHAVVVEVLKKPVEYGISSTNLLRACCGGGGKYNYNPQAPCGSPASSTCADPSHYIFWDEFHFTDQFNYIVANAYLSSNSHFVDPQGAFAKCN</sequence>